<proteinExistence type="predicted"/>
<organism evidence="1 2">
    <name type="scientific">Meloidogyne enterolobii</name>
    <name type="common">Root-knot nematode worm</name>
    <name type="synonym">Meloidogyne mayaguensis</name>
    <dbReference type="NCBI Taxonomy" id="390850"/>
    <lineage>
        <taxon>Eukaryota</taxon>
        <taxon>Metazoa</taxon>
        <taxon>Ecdysozoa</taxon>
        <taxon>Nematoda</taxon>
        <taxon>Chromadorea</taxon>
        <taxon>Rhabditida</taxon>
        <taxon>Tylenchina</taxon>
        <taxon>Tylenchomorpha</taxon>
        <taxon>Tylenchoidea</taxon>
        <taxon>Meloidogynidae</taxon>
        <taxon>Meloidogyninae</taxon>
        <taxon>Meloidogyne</taxon>
    </lineage>
</organism>
<name>A0A6V7V058_MELEN</name>
<reference evidence="1 2" key="1">
    <citation type="submission" date="2020-08" db="EMBL/GenBank/DDBJ databases">
        <authorList>
            <person name="Koutsovoulos G."/>
            <person name="Danchin GJ E."/>
        </authorList>
    </citation>
    <scope>NUCLEOTIDE SEQUENCE [LARGE SCALE GENOMIC DNA]</scope>
</reference>
<sequence length="49" mass="5894">MITTLNWKIISCLFKKNIVKIKKNLFLTNLTKMLLKKLENMKEETNRLL</sequence>
<protein>
    <submittedName>
        <fullName evidence="1">Uncharacterized protein</fullName>
    </submittedName>
</protein>
<dbReference type="Proteomes" id="UP000580250">
    <property type="component" value="Unassembled WGS sequence"/>
</dbReference>
<gene>
    <name evidence="1" type="ORF">MENT_LOCUS19645</name>
</gene>
<accession>A0A6V7V058</accession>
<evidence type="ECO:0000313" key="1">
    <source>
        <dbReference type="EMBL" id="CAD2168292.1"/>
    </source>
</evidence>
<evidence type="ECO:0000313" key="2">
    <source>
        <dbReference type="Proteomes" id="UP000580250"/>
    </source>
</evidence>
<dbReference type="EMBL" id="CAJEWN010000139">
    <property type="protein sequence ID" value="CAD2168292.1"/>
    <property type="molecule type" value="Genomic_DNA"/>
</dbReference>
<dbReference type="AlphaFoldDB" id="A0A6V7V058"/>
<comment type="caution">
    <text evidence="1">The sequence shown here is derived from an EMBL/GenBank/DDBJ whole genome shotgun (WGS) entry which is preliminary data.</text>
</comment>